<keyword evidence="2" id="KW-0732">Signal</keyword>
<dbReference type="Proteomes" id="UP000182347">
    <property type="component" value="Unassembled WGS sequence"/>
</dbReference>
<dbReference type="GO" id="GO:0008360">
    <property type="term" value="P:regulation of cell shape"/>
    <property type="evidence" value="ECO:0007669"/>
    <property type="project" value="UniProtKB-KW"/>
</dbReference>
<evidence type="ECO:0000256" key="6">
    <source>
        <dbReference type="ARBA" id="ARBA00023316"/>
    </source>
</evidence>
<dbReference type="EMBL" id="FNHF01000006">
    <property type="protein sequence ID" value="SDM90126.1"/>
    <property type="molecule type" value="Genomic_DNA"/>
</dbReference>
<evidence type="ECO:0000259" key="11">
    <source>
        <dbReference type="Pfam" id="PF00768"/>
    </source>
</evidence>
<dbReference type="RefSeq" id="WP_074600697.1">
    <property type="nucleotide sequence ID" value="NZ_FNHF01000006.1"/>
</dbReference>
<keyword evidence="6" id="KW-0961">Cell wall biogenesis/degradation</keyword>
<keyword evidence="12" id="KW-0121">Carboxypeptidase</keyword>
<evidence type="ECO:0000313" key="13">
    <source>
        <dbReference type="Proteomes" id="UP000182347"/>
    </source>
</evidence>
<proteinExistence type="inferred from homology"/>
<evidence type="ECO:0000256" key="5">
    <source>
        <dbReference type="ARBA" id="ARBA00022984"/>
    </source>
</evidence>
<organism evidence="12 13">
    <name type="scientific">Sediminibacillus halophilus</name>
    <dbReference type="NCBI Taxonomy" id="482461"/>
    <lineage>
        <taxon>Bacteria</taxon>
        <taxon>Bacillati</taxon>
        <taxon>Bacillota</taxon>
        <taxon>Bacilli</taxon>
        <taxon>Bacillales</taxon>
        <taxon>Bacillaceae</taxon>
        <taxon>Sediminibacillus</taxon>
    </lineage>
</organism>
<dbReference type="SUPFAM" id="SSF56601">
    <property type="entry name" value="beta-lactamase/transpeptidase-like"/>
    <property type="match status" value="1"/>
</dbReference>
<dbReference type="GO" id="GO:0009002">
    <property type="term" value="F:serine-type D-Ala-D-Ala carboxypeptidase activity"/>
    <property type="evidence" value="ECO:0007669"/>
    <property type="project" value="InterPro"/>
</dbReference>
<comment type="similarity">
    <text evidence="1 9">Belongs to the peptidase S11 family.</text>
</comment>
<dbReference type="PANTHER" id="PTHR21581:SF11">
    <property type="entry name" value="D-ALANYL-D-ALANINE CARBOXYPEPTIDASE DACA"/>
    <property type="match status" value="1"/>
</dbReference>
<dbReference type="PRINTS" id="PR00725">
    <property type="entry name" value="DADACBPTASE1"/>
</dbReference>
<dbReference type="InterPro" id="IPR018044">
    <property type="entry name" value="Peptidase_S11"/>
</dbReference>
<feature type="active site" evidence="7">
    <location>
        <position position="153"/>
    </location>
</feature>
<evidence type="ECO:0000313" key="12">
    <source>
        <dbReference type="EMBL" id="SDM90126.1"/>
    </source>
</evidence>
<feature type="active site" description="Proton acceptor" evidence="7">
    <location>
        <position position="92"/>
    </location>
</feature>
<dbReference type="STRING" id="482461.SAMN05216244_3696"/>
<dbReference type="InterPro" id="IPR001967">
    <property type="entry name" value="Peptidase_S11_N"/>
</dbReference>
<dbReference type="GO" id="GO:0009252">
    <property type="term" value="P:peptidoglycan biosynthetic process"/>
    <property type="evidence" value="ECO:0007669"/>
    <property type="project" value="UniProtKB-KW"/>
</dbReference>
<dbReference type="InterPro" id="IPR012338">
    <property type="entry name" value="Beta-lactam/transpept-like"/>
</dbReference>
<evidence type="ECO:0000256" key="7">
    <source>
        <dbReference type="PIRSR" id="PIRSR618044-1"/>
    </source>
</evidence>
<gene>
    <name evidence="12" type="ORF">SAMN05216244_3696</name>
</gene>
<feature type="transmembrane region" description="Helical" evidence="10">
    <location>
        <begin position="6"/>
        <end position="26"/>
    </location>
</feature>
<evidence type="ECO:0000256" key="2">
    <source>
        <dbReference type="ARBA" id="ARBA00022729"/>
    </source>
</evidence>
<dbReference type="AlphaFoldDB" id="A0A1G9X109"/>
<dbReference type="GO" id="GO:0071555">
    <property type="term" value="P:cell wall organization"/>
    <property type="evidence" value="ECO:0007669"/>
    <property type="project" value="UniProtKB-KW"/>
</dbReference>
<evidence type="ECO:0000256" key="4">
    <source>
        <dbReference type="ARBA" id="ARBA00022960"/>
    </source>
</evidence>
<keyword evidence="12" id="KW-0645">Protease</keyword>
<dbReference type="Gene3D" id="3.40.710.10">
    <property type="entry name" value="DD-peptidase/beta-lactamase superfamily"/>
    <property type="match status" value="1"/>
</dbReference>
<evidence type="ECO:0000256" key="3">
    <source>
        <dbReference type="ARBA" id="ARBA00022801"/>
    </source>
</evidence>
<keyword evidence="3" id="KW-0378">Hydrolase</keyword>
<dbReference type="OrthoDB" id="9791132at2"/>
<keyword evidence="5" id="KW-0573">Peptidoglycan synthesis</keyword>
<dbReference type="PANTHER" id="PTHR21581">
    <property type="entry name" value="D-ALANYL-D-ALANINE CARBOXYPEPTIDASE"/>
    <property type="match status" value="1"/>
</dbReference>
<evidence type="ECO:0000256" key="8">
    <source>
        <dbReference type="PIRSR" id="PIRSR618044-2"/>
    </source>
</evidence>
<name>A0A1G9X109_9BACI</name>
<dbReference type="GO" id="GO:0006508">
    <property type="term" value="P:proteolysis"/>
    <property type="evidence" value="ECO:0007669"/>
    <property type="project" value="InterPro"/>
</dbReference>
<feature type="domain" description="Peptidase S11 D-alanyl-D-alanine carboxypeptidase A N-terminal" evidence="11">
    <location>
        <begin position="59"/>
        <end position="310"/>
    </location>
</feature>
<keyword evidence="4" id="KW-0133">Cell shape</keyword>
<feature type="active site" description="Acyl-ester intermediate" evidence="7">
    <location>
        <position position="89"/>
    </location>
</feature>
<keyword evidence="10" id="KW-0812">Transmembrane</keyword>
<evidence type="ECO:0000256" key="9">
    <source>
        <dbReference type="RuleBase" id="RU004016"/>
    </source>
</evidence>
<keyword evidence="13" id="KW-1185">Reference proteome</keyword>
<keyword evidence="10" id="KW-1133">Transmembrane helix</keyword>
<evidence type="ECO:0000256" key="1">
    <source>
        <dbReference type="ARBA" id="ARBA00007164"/>
    </source>
</evidence>
<reference evidence="13" key="1">
    <citation type="submission" date="2016-10" db="EMBL/GenBank/DDBJ databases">
        <authorList>
            <person name="Varghese N."/>
            <person name="Submissions S."/>
        </authorList>
    </citation>
    <scope>NUCLEOTIDE SEQUENCE [LARGE SCALE GENOMIC DNA]</scope>
    <source>
        <strain evidence="13">CGMCC 1.6199</strain>
    </source>
</reference>
<feature type="binding site" evidence="8">
    <location>
        <position position="280"/>
    </location>
    <ligand>
        <name>substrate</name>
    </ligand>
</feature>
<keyword evidence="10" id="KW-0472">Membrane</keyword>
<accession>A0A1G9X109</accession>
<evidence type="ECO:0000256" key="10">
    <source>
        <dbReference type="SAM" id="Phobius"/>
    </source>
</evidence>
<dbReference type="Pfam" id="PF00768">
    <property type="entry name" value="Peptidase_S11"/>
    <property type="match status" value="1"/>
</dbReference>
<sequence>MKAFTYTLIFVFLLLIASFIAISFYSGSPNEREEEKSTKVIYQDSSLHVEEEILLPDLQLKAEAAILVNADTHQILYEKQINQSLPVASMSKMMTEYLVLEAIDQGTLTWDQQIPISDYAYTISNTPGYSSILLRKDLTYSVEELFHATAIHSANGAAIALAEAVAGNERDFVNRMNETAKTLGMNDTIFVNSTGLNNQDLGTYRYENLEHTDNAMSVKDVATLGLALLDRHPEILETTSLAVDTVSHGDQDTTTYYNTNAMLPEMNAEKISYPGVDGLKTGYTDAAGYCFTGTIKRGKVRYLSVIMGTENENARFLETKKLYEALPNKEQ</sequence>
<protein>
    <submittedName>
        <fullName evidence="12">D-alanyl-D-alanine carboxypeptidase (Penicillin-binding protein 5/6)</fullName>
    </submittedName>
</protein>